<dbReference type="PANTHER" id="PTHR30435">
    <property type="entry name" value="FLAGELLAR PROTEIN"/>
    <property type="match status" value="1"/>
</dbReference>
<dbReference type="SUPFAM" id="SSF117143">
    <property type="entry name" value="Flagellar hook protein flgE"/>
    <property type="match status" value="1"/>
</dbReference>
<dbReference type="GO" id="GO:0071978">
    <property type="term" value="P:bacterial-type flagellum-dependent swarming motility"/>
    <property type="evidence" value="ECO:0007669"/>
    <property type="project" value="TreeGrafter"/>
</dbReference>
<evidence type="ECO:0000259" key="9">
    <source>
        <dbReference type="Pfam" id="PF00460"/>
    </source>
</evidence>
<evidence type="ECO:0000313" key="13">
    <source>
        <dbReference type="Proteomes" id="UP001268683"/>
    </source>
</evidence>
<accession>A0AA52EDH4</accession>
<evidence type="ECO:0000259" key="11">
    <source>
        <dbReference type="Pfam" id="PF22692"/>
    </source>
</evidence>
<comment type="subcellular location">
    <subcellularLocation>
        <location evidence="1 8">Bacterial flagellum basal body</location>
    </subcellularLocation>
</comment>
<proteinExistence type="inferred from homology"/>
<dbReference type="KEGG" id="tmk:QGN29_08910"/>
<dbReference type="GO" id="GO:0009426">
    <property type="term" value="C:bacterial-type flagellum basal body, distal rod"/>
    <property type="evidence" value="ECO:0007669"/>
    <property type="project" value="UniProtKB-UniRule"/>
</dbReference>
<comment type="similarity">
    <text evidence="2 8">Belongs to the flagella basal body rod proteins family.</text>
</comment>
<feature type="domain" description="Flagellar basal-body/hook protein C-terminal" evidence="10">
    <location>
        <begin position="215"/>
        <end position="259"/>
    </location>
</feature>
<dbReference type="NCBIfam" id="TIGR03506">
    <property type="entry name" value="FlgEFG_subfam"/>
    <property type="match status" value="2"/>
</dbReference>
<evidence type="ECO:0000256" key="2">
    <source>
        <dbReference type="ARBA" id="ARBA00009677"/>
    </source>
</evidence>
<evidence type="ECO:0000256" key="4">
    <source>
        <dbReference type="ARBA" id="ARBA00023143"/>
    </source>
</evidence>
<evidence type="ECO:0000256" key="5">
    <source>
        <dbReference type="ARBA" id="ARBA00025933"/>
    </source>
</evidence>
<dbReference type="EMBL" id="CP123872">
    <property type="protein sequence ID" value="WND01678.1"/>
    <property type="molecule type" value="Genomic_DNA"/>
</dbReference>
<dbReference type="InterPro" id="IPR019776">
    <property type="entry name" value="Flagellar_basal_body_rod_CS"/>
</dbReference>
<reference evidence="12" key="1">
    <citation type="submission" date="2023-04" db="EMBL/GenBank/DDBJ databases">
        <title>Complete genome sequence of Temperatibacter marinus.</title>
        <authorList>
            <person name="Rong J.-C."/>
            <person name="Yi M.-L."/>
            <person name="Zhao Q."/>
        </authorList>
    </citation>
    <scope>NUCLEOTIDE SEQUENCE</scope>
    <source>
        <strain evidence="12">NBRC 110045</strain>
    </source>
</reference>
<keyword evidence="4 8" id="KW-0975">Bacterial flagellum</keyword>
<evidence type="ECO:0000256" key="6">
    <source>
        <dbReference type="ARBA" id="ARBA00032912"/>
    </source>
</evidence>
<dbReference type="Pfam" id="PF00460">
    <property type="entry name" value="Flg_bb_rod"/>
    <property type="match status" value="1"/>
</dbReference>
<name>A0AA52EDH4_9PROT</name>
<gene>
    <name evidence="12" type="primary">flgG</name>
    <name evidence="12" type="ORF">QGN29_08910</name>
</gene>
<evidence type="ECO:0000256" key="3">
    <source>
        <dbReference type="ARBA" id="ARBA00017948"/>
    </source>
</evidence>
<dbReference type="RefSeq" id="WP_310797507.1">
    <property type="nucleotide sequence ID" value="NZ_CP123872.1"/>
</dbReference>
<dbReference type="Pfam" id="PF06429">
    <property type="entry name" value="Flg_bbr_C"/>
    <property type="match status" value="1"/>
</dbReference>
<organism evidence="12 13">
    <name type="scientific">Temperatibacter marinus</name>
    <dbReference type="NCBI Taxonomy" id="1456591"/>
    <lineage>
        <taxon>Bacteria</taxon>
        <taxon>Pseudomonadati</taxon>
        <taxon>Pseudomonadota</taxon>
        <taxon>Alphaproteobacteria</taxon>
        <taxon>Kordiimonadales</taxon>
        <taxon>Temperatibacteraceae</taxon>
        <taxon>Temperatibacter</taxon>
    </lineage>
</organism>
<dbReference type="InterPro" id="IPR053967">
    <property type="entry name" value="LlgE_F_G-like_D1"/>
</dbReference>
<dbReference type="PANTHER" id="PTHR30435:SF19">
    <property type="entry name" value="FLAGELLAR BASAL-BODY ROD PROTEIN FLGG"/>
    <property type="match status" value="1"/>
</dbReference>
<feature type="domain" description="Flagellar basal body rod protein N-terminal" evidence="9">
    <location>
        <begin position="4"/>
        <end position="34"/>
    </location>
</feature>
<keyword evidence="12" id="KW-0969">Cilium</keyword>
<evidence type="ECO:0000256" key="8">
    <source>
        <dbReference type="RuleBase" id="RU362116"/>
    </source>
</evidence>
<evidence type="ECO:0000313" key="12">
    <source>
        <dbReference type="EMBL" id="WND01678.1"/>
    </source>
</evidence>
<dbReference type="InterPro" id="IPR001444">
    <property type="entry name" value="Flag_bb_rod_N"/>
</dbReference>
<sequence length="260" mass="27669">MKALSTASTGMLAQQRNIEVISNNIANMNTTSFKKSRAEFQDLLYQNIERVGSNSSTDTVVPSGVQIGVGVRTAGIYRISDQGALQSTGNEFDLAINGKGFFEVQTPDGNQAFTRAGSFQVDNQGRVVTTEGYIVQPVINIPNNAIDVSINEQGTVYTKIAGQVQPNQVGQLQLTRFANEAGLESVGGSLMVETQASGAPLPGNPTEDGVGAILQGFLENSNVNAVGEITDMISAQRAYELNSKVIRTADEMLSSANNMR</sequence>
<dbReference type="NCBIfam" id="TIGR02488">
    <property type="entry name" value="flgG_G_neg"/>
    <property type="match status" value="1"/>
</dbReference>
<dbReference type="AlphaFoldDB" id="A0AA52EDH4"/>
<comment type="subunit">
    <text evidence="5 8">The basal body constitutes a major portion of the flagellar organelle and consists of four rings (L,P,S, and M) mounted on a central rod. The rod consists of about 26 subunits of FlgG in the distal portion, and FlgB, FlgC and FlgF are thought to build up the proximal portion of the rod with about 6 subunits each.</text>
</comment>
<dbReference type="InterPro" id="IPR020013">
    <property type="entry name" value="Flagellar_FlgE/F/G"/>
</dbReference>
<dbReference type="InterPro" id="IPR012834">
    <property type="entry name" value="FlgG_G_neg"/>
</dbReference>
<dbReference type="Proteomes" id="UP001268683">
    <property type="component" value="Chromosome"/>
</dbReference>
<dbReference type="InterPro" id="IPR037925">
    <property type="entry name" value="FlgE/F/G-like"/>
</dbReference>
<evidence type="ECO:0000256" key="1">
    <source>
        <dbReference type="ARBA" id="ARBA00004117"/>
    </source>
</evidence>
<keyword evidence="13" id="KW-1185">Reference proteome</keyword>
<keyword evidence="12" id="KW-0282">Flagellum</keyword>
<protein>
    <recommendedName>
        <fullName evidence="3 7">Flagellar basal-body rod protein FlgG</fullName>
    </recommendedName>
    <alternativeName>
        <fullName evidence="6 8">Distal rod protein</fullName>
    </alternativeName>
</protein>
<evidence type="ECO:0000256" key="7">
    <source>
        <dbReference type="NCBIfam" id="TIGR02488"/>
    </source>
</evidence>
<evidence type="ECO:0000259" key="10">
    <source>
        <dbReference type="Pfam" id="PF06429"/>
    </source>
</evidence>
<dbReference type="Pfam" id="PF22692">
    <property type="entry name" value="LlgE_F_G_D1"/>
    <property type="match status" value="1"/>
</dbReference>
<feature type="domain" description="Flagellar hook protein FlgE/F/G-like D1" evidence="11">
    <location>
        <begin position="95"/>
        <end position="157"/>
    </location>
</feature>
<dbReference type="PROSITE" id="PS00588">
    <property type="entry name" value="FLAGELLA_BB_ROD"/>
    <property type="match status" value="1"/>
</dbReference>
<keyword evidence="12" id="KW-0966">Cell projection</keyword>
<dbReference type="InterPro" id="IPR010930">
    <property type="entry name" value="Flg_bb/hook_C_dom"/>
</dbReference>